<protein>
    <submittedName>
        <fullName evidence="1">Uncharacterized protein</fullName>
    </submittedName>
</protein>
<evidence type="ECO:0000313" key="1">
    <source>
        <dbReference type="EMBL" id="DAE33380.1"/>
    </source>
</evidence>
<sequence>MGIFWSFKKDMPGRVVYFGHGKKKKTAGKAALCL</sequence>
<dbReference type="EMBL" id="BK059134">
    <property type="protein sequence ID" value="DAE33380.1"/>
    <property type="molecule type" value="Genomic_DNA"/>
</dbReference>
<proteinExistence type="predicted"/>
<accession>A0A8S5RQU6</accession>
<name>A0A8S5RQU6_9VIRU</name>
<reference evidence="1" key="1">
    <citation type="journal article" date="2021" name="Proc. Natl. Acad. Sci. U.S.A.">
        <title>A Catalog of Tens of Thousands of Viruses from Human Metagenomes Reveals Hidden Associations with Chronic Diseases.</title>
        <authorList>
            <person name="Tisza M.J."/>
            <person name="Buck C.B."/>
        </authorList>
    </citation>
    <scope>NUCLEOTIDE SEQUENCE</scope>
    <source>
        <strain evidence="1">CtQ5V6</strain>
    </source>
</reference>
<organism evidence="1">
    <name type="scientific">virus sp. ctQ5V6</name>
    <dbReference type="NCBI Taxonomy" id="2825815"/>
    <lineage>
        <taxon>Viruses</taxon>
    </lineage>
</organism>